<keyword evidence="2" id="KW-1185">Reference proteome</keyword>
<evidence type="ECO:0000313" key="2">
    <source>
        <dbReference type="Proteomes" id="UP001148838"/>
    </source>
</evidence>
<evidence type="ECO:0000313" key="1">
    <source>
        <dbReference type="EMBL" id="KAJ4444406.1"/>
    </source>
</evidence>
<accession>A0ABQ8TEH4</accession>
<dbReference type="EMBL" id="JAJSOF020000011">
    <property type="protein sequence ID" value="KAJ4444406.1"/>
    <property type="molecule type" value="Genomic_DNA"/>
</dbReference>
<organism evidence="1 2">
    <name type="scientific">Periplaneta americana</name>
    <name type="common">American cockroach</name>
    <name type="synonym">Blatta americana</name>
    <dbReference type="NCBI Taxonomy" id="6978"/>
    <lineage>
        <taxon>Eukaryota</taxon>
        <taxon>Metazoa</taxon>
        <taxon>Ecdysozoa</taxon>
        <taxon>Arthropoda</taxon>
        <taxon>Hexapoda</taxon>
        <taxon>Insecta</taxon>
        <taxon>Pterygota</taxon>
        <taxon>Neoptera</taxon>
        <taxon>Polyneoptera</taxon>
        <taxon>Dictyoptera</taxon>
        <taxon>Blattodea</taxon>
        <taxon>Blattoidea</taxon>
        <taxon>Blattidae</taxon>
        <taxon>Blattinae</taxon>
        <taxon>Periplaneta</taxon>
    </lineage>
</organism>
<sequence>MSEVRSQLAVISKGKWEWTTTSKGTLTKVFFPSVQDRLKLKIQVTPDLTTLLTGHGRLNAYFHRFKMKISATCVAGTGHSTTTALLKVNEDVRQASDERKLTLLVLLDFSKAFDTVDTEPLSYKLRQLNLSDAAVTWFDSFGRCNTKSSLADFDRTISSLTSVPGNVGDEKTANILSKNPGNYQLKEIQDILQEKTHQKPTKFSIEQLTAFVQAPLTSCDVERSFSHYKAMLRDNRRRMTTENIRHCLVVNCNSINGAFSNEASTSKSIN</sequence>
<name>A0ABQ8TEH4_PERAM</name>
<evidence type="ECO:0008006" key="3">
    <source>
        <dbReference type="Google" id="ProtNLM"/>
    </source>
</evidence>
<gene>
    <name evidence="1" type="ORF">ANN_06198</name>
</gene>
<reference evidence="1 2" key="1">
    <citation type="journal article" date="2022" name="Allergy">
        <title>Genome assembly and annotation of Periplaneta americana reveal a comprehensive cockroach allergen profile.</title>
        <authorList>
            <person name="Wang L."/>
            <person name="Xiong Q."/>
            <person name="Saelim N."/>
            <person name="Wang L."/>
            <person name="Nong W."/>
            <person name="Wan A.T."/>
            <person name="Shi M."/>
            <person name="Liu X."/>
            <person name="Cao Q."/>
            <person name="Hui J.H.L."/>
            <person name="Sookrung N."/>
            <person name="Leung T.F."/>
            <person name="Tungtrongchitr A."/>
            <person name="Tsui S.K.W."/>
        </authorList>
    </citation>
    <scope>NUCLEOTIDE SEQUENCE [LARGE SCALE GENOMIC DNA]</scope>
    <source>
        <strain evidence="1">PWHHKU_190912</strain>
    </source>
</reference>
<proteinExistence type="predicted"/>
<comment type="caution">
    <text evidence="1">The sequence shown here is derived from an EMBL/GenBank/DDBJ whole genome shotgun (WGS) entry which is preliminary data.</text>
</comment>
<protein>
    <recommendedName>
        <fullName evidence="3">Reverse transcriptase domain-containing protein</fullName>
    </recommendedName>
</protein>
<dbReference type="Proteomes" id="UP001148838">
    <property type="component" value="Unassembled WGS sequence"/>
</dbReference>